<dbReference type="EMBL" id="JAESDN010000009">
    <property type="protein sequence ID" value="KAG7045350.1"/>
    <property type="molecule type" value="Genomic_DNA"/>
</dbReference>
<comment type="caution">
    <text evidence="1">The sequence shown here is derived from an EMBL/GenBank/DDBJ whole genome shotgun (WGS) entry which is preliminary data.</text>
</comment>
<evidence type="ECO:0000313" key="2">
    <source>
        <dbReference type="Proteomes" id="UP000699042"/>
    </source>
</evidence>
<dbReference type="Proteomes" id="UP000699042">
    <property type="component" value="Unassembled WGS sequence"/>
</dbReference>
<keyword evidence="2" id="KW-1185">Reference proteome</keyword>
<accession>A0A9P7QXT9</accession>
<sequence>KATGVSAPSLQAHRYQDDGLTLVDGTSCKTVHVFIRALIDWLKSVFEVTPEDSQKEPLLDVYSQDDGSMAYLVTSILGPWRMHRLESHCTSPPCEVTGEWLIPRSVRSGRH</sequence>
<protein>
    <submittedName>
        <fullName evidence="1">Uncharacterized protein</fullName>
    </submittedName>
</protein>
<reference evidence="1" key="1">
    <citation type="submission" date="2021-05" db="EMBL/GenBank/DDBJ databases">
        <title>Comparative genomics of three Colletotrichum scovillei strains and genetic complementation revealed genes involved fungal growth and virulence on chili pepper.</title>
        <authorList>
            <person name="Hsieh D.-K."/>
            <person name="Chuang S.-C."/>
            <person name="Chen C.-Y."/>
            <person name="Chao Y.-T."/>
            <person name="Lu M.-Y.J."/>
            <person name="Lee M.-H."/>
            <person name="Shih M.-C."/>
        </authorList>
    </citation>
    <scope>NUCLEOTIDE SEQUENCE</scope>
    <source>
        <strain evidence="1">Coll-153</strain>
    </source>
</reference>
<proteinExistence type="predicted"/>
<dbReference type="AlphaFoldDB" id="A0A9P7QXT9"/>
<name>A0A9P7QXT9_9PEZI</name>
<gene>
    <name evidence="1" type="ORF">JMJ77_009433</name>
</gene>
<organism evidence="1 2">
    <name type="scientific">Colletotrichum scovillei</name>
    <dbReference type="NCBI Taxonomy" id="1209932"/>
    <lineage>
        <taxon>Eukaryota</taxon>
        <taxon>Fungi</taxon>
        <taxon>Dikarya</taxon>
        <taxon>Ascomycota</taxon>
        <taxon>Pezizomycotina</taxon>
        <taxon>Sordariomycetes</taxon>
        <taxon>Hypocreomycetidae</taxon>
        <taxon>Glomerellales</taxon>
        <taxon>Glomerellaceae</taxon>
        <taxon>Colletotrichum</taxon>
        <taxon>Colletotrichum acutatum species complex</taxon>
    </lineage>
</organism>
<evidence type="ECO:0000313" key="1">
    <source>
        <dbReference type="EMBL" id="KAG7045350.1"/>
    </source>
</evidence>
<feature type="non-terminal residue" evidence="1">
    <location>
        <position position="111"/>
    </location>
</feature>